<evidence type="ECO:0000256" key="4">
    <source>
        <dbReference type="ARBA" id="ARBA00022723"/>
    </source>
</evidence>
<dbReference type="EMBL" id="JARPOI010000003">
    <property type="protein sequence ID" value="KAJ9184685.1"/>
    <property type="molecule type" value="Genomic_DNA"/>
</dbReference>
<dbReference type="SUPFAM" id="SSF81606">
    <property type="entry name" value="PP2C-like"/>
    <property type="match status" value="1"/>
</dbReference>
<dbReference type="PANTHER" id="PTHR47992">
    <property type="entry name" value="PROTEIN PHOSPHATASE"/>
    <property type="match status" value="1"/>
</dbReference>
<protein>
    <recommendedName>
        <fullName evidence="3">protein-serine/threonine phosphatase</fullName>
        <ecNumber evidence="3">3.1.3.16</ecNumber>
    </recommendedName>
</protein>
<comment type="caution">
    <text evidence="11">The sequence shown here is derived from an EMBL/GenBank/DDBJ whole genome shotgun (WGS) entry which is preliminary data.</text>
</comment>
<keyword evidence="6" id="KW-0460">Magnesium</keyword>
<evidence type="ECO:0000256" key="1">
    <source>
        <dbReference type="ARBA" id="ARBA00001936"/>
    </source>
</evidence>
<evidence type="ECO:0000256" key="5">
    <source>
        <dbReference type="ARBA" id="ARBA00022801"/>
    </source>
</evidence>
<evidence type="ECO:0000256" key="7">
    <source>
        <dbReference type="ARBA" id="ARBA00022912"/>
    </source>
</evidence>
<keyword evidence="7 9" id="KW-0904">Protein phosphatase</keyword>
<evidence type="ECO:0000256" key="9">
    <source>
        <dbReference type="RuleBase" id="RU003465"/>
    </source>
</evidence>
<dbReference type="InterPro" id="IPR000222">
    <property type="entry name" value="PP2C_BS"/>
</dbReference>
<gene>
    <name evidence="11" type="ORF">P3X46_004388</name>
</gene>
<feature type="domain" description="PPM-type phosphatase" evidence="10">
    <location>
        <begin position="53"/>
        <end position="352"/>
    </location>
</feature>
<organism evidence="11 12">
    <name type="scientific">Hevea brasiliensis</name>
    <name type="common">Para rubber tree</name>
    <name type="synonym">Siphonia brasiliensis</name>
    <dbReference type="NCBI Taxonomy" id="3981"/>
    <lineage>
        <taxon>Eukaryota</taxon>
        <taxon>Viridiplantae</taxon>
        <taxon>Streptophyta</taxon>
        <taxon>Embryophyta</taxon>
        <taxon>Tracheophyta</taxon>
        <taxon>Spermatophyta</taxon>
        <taxon>Magnoliopsida</taxon>
        <taxon>eudicotyledons</taxon>
        <taxon>Gunneridae</taxon>
        <taxon>Pentapetalae</taxon>
        <taxon>rosids</taxon>
        <taxon>fabids</taxon>
        <taxon>Malpighiales</taxon>
        <taxon>Euphorbiaceae</taxon>
        <taxon>Crotonoideae</taxon>
        <taxon>Micrandreae</taxon>
        <taxon>Hevea</taxon>
    </lineage>
</organism>
<keyword evidence="12" id="KW-1185">Reference proteome</keyword>
<evidence type="ECO:0000313" key="11">
    <source>
        <dbReference type="EMBL" id="KAJ9184685.1"/>
    </source>
</evidence>
<dbReference type="Proteomes" id="UP001174677">
    <property type="component" value="Chromosome 3"/>
</dbReference>
<evidence type="ECO:0000259" key="10">
    <source>
        <dbReference type="PROSITE" id="PS51746"/>
    </source>
</evidence>
<evidence type="ECO:0000313" key="12">
    <source>
        <dbReference type="Proteomes" id="UP001174677"/>
    </source>
</evidence>
<comment type="similarity">
    <text evidence="9">Belongs to the PP2C family.</text>
</comment>
<keyword evidence="5 9" id="KW-0378">Hydrolase</keyword>
<sequence>MCSLLARIAMACWRPVGRYACMSKDDSVNNDDDSSLGDSLLWSKDLEKHSYGEFSFAVVQANEIIEDHSQVETGRDATFVGVYDGHGGPDASRFICEHLFENLMKLSRERGTISEEILRSAFSATEDGFLTLVRRTCGIKPLIAAIGSCCLVGVIWRRTLYVANLGDSRAVIGCLGRSNEIVAEQLTKDHNACLEEVRQELKSLHPDDSRIVVMKHGAWRIKGIIQVSRSIGDAYLKRPEFSLDPSFPRFHLPDPIRRPVLTSDPSMYSRVLQANDKFLIFASDGLWEHMTNQEAVEIVYNYPRTGIAKRLAKTALKEAAGKGEMIYDELKKIDKGSRRAFHDDITVIVIFIDHELLSENISVPEVSIRGFIDTVGASKFNILHGI</sequence>
<dbReference type="SMART" id="SM00332">
    <property type="entry name" value="PP2Cc"/>
    <property type="match status" value="1"/>
</dbReference>
<accession>A0ABQ9MZ77</accession>
<keyword evidence="4" id="KW-0479">Metal-binding</keyword>
<dbReference type="Pfam" id="PF00481">
    <property type="entry name" value="PP2C"/>
    <property type="match status" value="1"/>
</dbReference>
<reference evidence="11" key="1">
    <citation type="journal article" date="2023" name="Plant Biotechnol. J.">
        <title>Chromosome-level wild Hevea brasiliensis genome provides new tools for genomic-assisted breeding and valuable loci to elevate rubber yield.</title>
        <authorList>
            <person name="Cheng H."/>
            <person name="Song X."/>
            <person name="Hu Y."/>
            <person name="Wu T."/>
            <person name="Yang Q."/>
            <person name="An Z."/>
            <person name="Feng S."/>
            <person name="Deng Z."/>
            <person name="Wu W."/>
            <person name="Zeng X."/>
            <person name="Tu M."/>
            <person name="Wang X."/>
            <person name="Huang H."/>
        </authorList>
    </citation>
    <scope>NUCLEOTIDE SEQUENCE</scope>
    <source>
        <strain evidence="11">MT/VB/25A 57/8</strain>
    </source>
</reference>
<dbReference type="PROSITE" id="PS51746">
    <property type="entry name" value="PPM_2"/>
    <property type="match status" value="1"/>
</dbReference>
<evidence type="ECO:0000256" key="8">
    <source>
        <dbReference type="ARBA" id="ARBA00023211"/>
    </source>
</evidence>
<proteinExistence type="inferred from homology"/>
<dbReference type="InterPro" id="IPR015655">
    <property type="entry name" value="PP2C"/>
</dbReference>
<evidence type="ECO:0000256" key="6">
    <source>
        <dbReference type="ARBA" id="ARBA00022842"/>
    </source>
</evidence>
<name>A0ABQ9MZ77_HEVBR</name>
<dbReference type="PROSITE" id="PS01032">
    <property type="entry name" value="PPM_1"/>
    <property type="match status" value="1"/>
</dbReference>
<dbReference type="InterPro" id="IPR036457">
    <property type="entry name" value="PPM-type-like_dom_sf"/>
</dbReference>
<dbReference type="InterPro" id="IPR001932">
    <property type="entry name" value="PPM-type_phosphatase-like_dom"/>
</dbReference>
<dbReference type="Gene3D" id="3.60.40.10">
    <property type="entry name" value="PPM-type phosphatase domain"/>
    <property type="match status" value="1"/>
</dbReference>
<dbReference type="EC" id="3.1.3.16" evidence="3"/>
<evidence type="ECO:0000256" key="2">
    <source>
        <dbReference type="ARBA" id="ARBA00001946"/>
    </source>
</evidence>
<comment type="cofactor">
    <cofactor evidence="2">
        <name>Mg(2+)</name>
        <dbReference type="ChEBI" id="CHEBI:18420"/>
    </cofactor>
</comment>
<keyword evidence="8" id="KW-0464">Manganese</keyword>
<comment type="cofactor">
    <cofactor evidence="1">
        <name>Mn(2+)</name>
        <dbReference type="ChEBI" id="CHEBI:29035"/>
    </cofactor>
</comment>
<evidence type="ECO:0000256" key="3">
    <source>
        <dbReference type="ARBA" id="ARBA00013081"/>
    </source>
</evidence>
<dbReference type="CDD" id="cd00143">
    <property type="entry name" value="PP2Cc"/>
    <property type="match status" value="1"/>
</dbReference>